<proteinExistence type="predicted"/>
<reference evidence="1 2" key="1">
    <citation type="submission" date="2018-08" db="EMBL/GenBank/DDBJ databases">
        <title>Recombination of ecologically and evolutionarily significant loci maintains genetic cohesion in the Pseudomonas syringae species complex.</title>
        <authorList>
            <person name="Dillon M."/>
            <person name="Thakur S."/>
            <person name="Almeida R.N.D."/>
            <person name="Weir B.S."/>
            <person name="Guttman D.S."/>
        </authorList>
    </citation>
    <scope>NUCLEOTIDE SEQUENCE [LARGE SCALE GENOMIC DNA]</scope>
    <source>
        <strain evidence="1 2">ICMP 3263</strain>
    </source>
</reference>
<protein>
    <submittedName>
        <fullName evidence="1">Uncharacterized protein</fullName>
    </submittedName>
</protein>
<dbReference type="EMBL" id="RBUT01000156">
    <property type="protein sequence ID" value="RMV44503.1"/>
    <property type="molecule type" value="Genomic_DNA"/>
</dbReference>
<evidence type="ECO:0000313" key="2">
    <source>
        <dbReference type="Proteomes" id="UP000279173"/>
    </source>
</evidence>
<comment type="caution">
    <text evidence="1">The sequence shown here is derived from an EMBL/GenBank/DDBJ whole genome shotgun (WGS) entry which is preliminary data.</text>
</comment>
<dbReference type="AlphaFoldDB" id="A0A3M6CLA5"/>
<name>A0A3M6CLA5_9PSED</name>
<evidence type="ECO:0000313" key="1">
    <source>
        <dbReference type="EMBL" id="RMV44503.1"/>
    </source>
</evidence>
<gene>
    <name evidence="1" type="ORF">ALP10_200210</name>
</gene>
<organism evidence="1 2">
    <name type="scientific">Pseudomonas syringae pv. helianthi</name>
    <dbReference type="NCBI Taxonomy" id="251654"/>
    <lineage>
        <taxon>Bacteria</taxon>
        <taxon>Pseudomonadati</taxon>
        <taxon>Pseudomonadota</taxon>
        <taxon>Gammaproteobacteria</taxon>
        <taxon>Pseudomonadales</taxon>
        <taxon>Pseudomonadaceae</taxon>
        <taxon>Pseudomonas</taxon>
    </lineage>
</organism>
<sequence>MPQDACVTLATKIGRVQKGYRLYQRRHSCERRGEFCCYQWLHYRQQHRRLDGLLSMNPIIDTPFVDLYLGLDFTDVKAKPVLKG</sequence>
<dbReference type="Proteomes" id="UP000279173">
    <property type="component" value="Unassembled WGS sequence"/>
</dbReference>
<accession>A0A3M6CLA5</accession>